<dbReference type="InterPro" id="IPR000953">
    <property type="entry name" value="Chromo/chromo_shadow_dom"/>
</dbReference>
<keyword evidence="3" id="KW-0539">Nucleus</keyword>
<feature type="region of interest" description="Disordered" evidence="4">
    <location>
        <begin position="135"/>
        <end position="181"/>
    </location>
</feature>
<reference evidence="6 8" key="1">
    <citation type="journal article" date="2016" name="Genome Biol. Evol.">
        <title>Divergent and convergent evolution of fungal pathogenicity.</title>
        <authorList>
            <person name="Shang Y."/>
            <person name="Xiao G."/>
            <person name="Zheng P."/>
            <person name="Cen K."/>
            <person name="Zhan S."/>
            <person name="Wang C."/>
        </authorList>
    </citation>
    <scope>NUCLEOTIDE SEQUENCE [LARGE SCALE GENOMIC DNA]</scope>
    <source>
        <strain evidence="6 8">RCEF 4871</strain>
    </source>
</reference>
<evidence type="ECO:0000259" key="5">
    <source>
        <dbReference type="PROSITE" id="PS50013"/>
    </source>
</evidence>
<evidence type="ECO:0000313" key="9">
    <source>
        <dbReference type="Proteomes" id="UP000317257"/>
    </source>
</evidence>
<protein>
    <submittedName>
        <fullName evidence="6">Heterochromatin protein one</fullName>
    </submittedName>
</protein>
<dbReference type="GO" id="GO:0005634">
    <property type="term" value="C:nucleus"/>
    <property type="evidence" value="ECO:0007669"/>
    <property type="project" value="UniProtKB-SubCell"/>
</dbReference>
<dbReference type="InterPro" id="IPR023780">
    <property type="entry name" value="Chromo_domain"/>
</dbReference>
<dbReference type="CDD" id="cd18657">
    <property type="entry name" value="CSD_Swi6"/>
    <property type="match status" value="1"/>
</dbReference>
<dbReference type="InterPro" id="IPR023779">
    <property type="entry name" value="Chromodomain_CS"/>
</dbReference>
<evidence type="ECO:0000256" key="2">
    <source>
        <dbReference type="ARBA" id="ARBA00011353"/>
    </source>
</evidence>
<evidence type="ECO:0000313" key="8">
    <source>
        <dbReference type="Proteomes" id="UP000243498"/>
    </source>
</evidence>
<dbReference type="SMART" id="SM00298">
    <property type="entry name" value="CHROMO"/>
    <property type="match status" value="1"/>
</dbReference>
<dbReference type="InterPro" id="IPR016197">
    <property type="entry name" value="Chromo-like_dom_sf"/>
</dbReference>
<dbReference type="SUPFAM" id="SSF54160">
    <property type="entry name" value="Chromo domain-like"/>
    <property type="match status" value="2"/>
</dbReference>
<evidence type="ECO:0000313" key="6">
    <source>
        <dbReference type="EMBL" id="OAA51786.1"/>
    </source>
</evidence>
<accession>A0A5C6GIP5</accession>
<dbReference type="Proteomes" id="UP000317257">
    <property type="component" value="Unassembled WGS sequence"/>
</dbReference>
<feature type="compositionally biased region" description="Low complexity" evidence="4">
    <location>
        <begin position="16"/>
        <end position="28"/>
    </location>
</feature>
<dbReference type="EMBL" id="AZHC01000001">
    <property type="protein sequence ID" value="OAA51786.1"/>
    <property type="molecule type" value="Genomic_DNA"/>
</dbReference>
<gene>
    <name evidence="7" type="ORF">ED733_008747</name>
    <name evidence="6" type="ORF">NOR_00379</name>
</gene>
<comment type="caution">
    <text evidence="6">The sequence shown here is derived from an EMBL/GenBank/DDBJ whole genome shotgun (WGS) entry which is preliminary data.</text>
</comment>
<dbReference type="OrthoDB" id="433924at2759"/>
<feature type="domain" description="Chromo" evidence="5">
    <location>
        <begin position="69"/>
        <end position="131"/>
    </location>
</feature>
<dbReference type="CDD" id="cd00024">
    <property type="entry name" value="CD_CSD"/>
    <property type="match status" value="1"/>
</dbReference>
<sequence length="247" mass="27752">MPPALSDEESSDGGRRVTTMRSSRSSRSLADDSRSVGPSDDEPAPKAASRGSEVDEDDEENDDLEEDVYIVEAIKTHMIDEDGSLRFQVKWEGYDSKKDLTWEPEENLEESAQEILDEYFRRVGGRENIFKETEKAAKGKKRGRAASNAATTSTKRLRKNGAHPSDSAPPATAKAWQPPAGSWEDEIATIDACEDEGSGKLVVYLIWKNGKKTKHETPVIYKKCPQKMLQFYERHVKIIREDAKMDI</sequence>
<dbReference type="InterPro" id="IPR051219">
    <property type="entry name" value="Heterochromatin_chromo-domain"/>
</dbReference>
<reference evidence="7" key="3">
    <citation type="journal article" date="2019" name="Microbiol. Resour. Announc.">
        <title>Genome Sequence of Metarhizium rileyi, a Microbial Control Agent for Lepidoptera.</title>
        <authorList>
            <person name="Binneck E."/>
            <person name="Lastra C.C.L."/>
            <person name="Sosa-Gomez D.R."/>
        </authorList>
    </citation>
    <scope>NUCLEOTIDE SEQUENCE</scope>
    <source>
        <strain evidence="7">Cep018-CH2</strain>
    </source>
</reference>
<dbReference type="PROSITE" id="PS00598">
    <property type="entry name" value="CHROMO_1"/>
    <property type="match status" value="1"/>
</dbReference>
<organism evidence="6 8">
    <name type="scientific">Metarhizium rileyi (strain RCEF 4871)</name>
    <name type="common">Nomuraea rileyi</name>
    <dbReference type="NCBI Taxonomy" id="1649241"/>
    <lineage>
        <taxon>Eukaryota</taxon>
        <taxon>Fungi</taxon>
        <taxon>Dikarya</taxon>
        <taxon>Ascomycota</taxon>
        <taxon>Pezizomycotina</taxon>
        <taxon>Sordariomycetes</taxon>
        <taxon>Hypocreomycetidae</taxon>
        <taxon>Hypocreales</taxon>
        <taxon>Clavicipitaceae</taxon>
        <taxon>Metarhizium</taxon>
    </lineage>
</organism>
<dbReference type="EMBL" id="SBHS01000003">
    <property type="protein sequence ID" value="TWU77795.1"/>
    <property type="molecule type" value="Genomic_DNA"/>
</dbReference>
<evidence type="ECO:0000313" key="7">
    <source>
        <dbReference type="EMBL" id="TWU77795.1"/>
    </source>
</evidence>
<feature type="region of interest" description="Disordered" evidence="4">
    <location>
        <begin position="1"/>
        <end position="67"/>
    </location>
</feature>
<dbReference type="Proteomes" id="UP000243498">
    <property type="component" value="Unassembled WGS sequence"/>
</dbReference>
<feature type="compositionally biased region" description="Acidic residues" evidence="4">
    <location>
        <begin position="1"/>
        <end position="11"/>
    </location>
</feature>
<dbReference type="GO" id="GO:0000792">
    <property type="term" value="C:heterochromatin"/>
    <property type="evidence" value="ECO:0007669"/>
    <property type="project" value="UniProtKB-ARBA"/>
</dbReference>
<dbReference type="STRING" id="1081105.A0A167KIP8"/>
<reference evidence="9" key="2">
    <citation type="submission" date="2018-12" db="EMBL/GenBank/DDBJ databases">
        <title>The complete genome of Metarhizium rileyi, a key fungal pathogen of Lepidoptera.</title>
        <authorList>
            <person name="Binneck E."/>
            <person name="Lastra C.C.L."/>
            <person name="Sosa-Gomez D.R."/>
        </authorList>
    </citation>
    <scope>NUCLEOTIDE SEQUENCE [LARGE SCALE GENOMIC DNA]</scope>
    <source>
        <strain evidence="9">Cep018-CH2</strain>
    </source>
</reference>
<evidence type="ECO:0000256" key="4">
    <source>
        <dbReference type="SAM" id="MobiDB-lite"/>
    </source>
</evidence>
<accession>A0A167KIP8</accession>
<dbReference type="PROSITE" id="PS50013">
    <property type="entry name" value="CHROMO_2"/>
    <property type="match status" value="1"/>
</dbReference>
<dbReference type="SMART" id="SM00300">
    <property type="entry name" value="ChSh"/>
    <property type="match status" value="1"/>
</dbReference>
<evidence type="ECO:0000256" key="1">
    <source>
        <dbReference type="ARBA" id="ARBA00004123"/>
    </source>
</evidence>
<dbReference type="Pfam" id="PF00385">
    <property type="entry name" value="Chromo"/>
    <property type="match status" value="1"/>
</dbReference>
<comment type="subcellular location">
    <subcellularLocation>
        <location evidence="1">Nucleus</location>
    </subcellularLocation>
</comment>
<feature type="compositionally biased region" description="Acidic residues" evidence="4">
    <location>
        <begin position="54"/>
        <end position="67"/>
    </location>
</feature>
<dbReference type="OMA" id="KCPLKML"/>
<dbReference type="GO" id="GO:0006338">
    <property type="term" value="P:chromatin remodeling"/>
    <property type="evidence" value="ECO:0007669"/>
    <property type="project" value="UniProtKB-ARBA"/>
</dbReference>
<dbReference type="Pfam" id="PF01393">
    <property type="entry name" value="Chromo_shadow"/>
    <property type="match status" value="1"/>
</dbReference>
<evidence type="ECO:0000256" key="3">
    <source>
        <dbReference type="ARBA" id="ARBA00023242"/>
    </source>
</evidence>
<dbReference type="PANTHER" id="PTHR22812">
    <property type="entry name" value="CHROMOBOX PROTEIN"/>
    <property type="match status" value="1"/>
</dbReference>
<proteinExistence type="predicted"/>
<keyword evidence="8" id="KW-1185">Reference proteome</keyword>
<dbReference type="Gene3D" id="2.40.50.40">
    <property type="match status" value="2"/>
</dbReference>
<dbReference type="AlphaFoldDB" id="A0A167KIP8"/>
<comment type="subunit">
    <text evidence="2">Component of the NuA4 histone acetyltransferase complex.</text>
</comment>
<name>A0A167KIP8_METRR</name>
<dbReference type="InterPro" id="IPR008251">
    <property type="entry name" value="Chromo_shadow_dom"/>
</dbReference>